<dbReference type="Gene3D" id="3.90.1300.10">
    <property type="entry name" value="Amidase signature (AS) domain"/>
    <property type="match status" value="1"/>
</dbReference>
<evidence type="ECO:0000313" key="3">
    <source>
        <dbReference type="Proteomes" id="UP000239290"/>
    </source>
</evidence>
<protein>
    <submittedName>
        <fullName evidence="2">Amidase</fullName>
    </submittedName>
</protein>
<gene>
    <name evidence="2" type="ORF">C5613_13160</name>
</gene>
<evidence type="ECO:0000313" key="2">
    <source>
        <dbReference type="EMBL" id="PQP24461.1"/>
    </source>
</evidence>
<evidence type="ECO:0000259" key="1">
    <source>
        <dbReference type="Pfam" id="PF01425"/>
    </source>
</evidence>
<dbReference type="Pfam" id="PF01425">
    <property type="entry name" value="Amidase"/>
    <property type="match status" value="1"/>
</dbReference>
<dbReference type="SUPFAM" id="SSF75304">
    <property type="entry name" value="Amidase signature (AS) enzymes"/>
    <property type="match status" value="1"/>
</dbReference>
<organism evidence="2 3">
    <name type="scientific">Rhodococcus opacus</name>
    <name type="common">Nocardia opaca</name>
    <dbReference type="NCBI Taxonomy" id="37919"/>
    <lineage>
        <taxon>Bacteria</taxon>
        <taxon>Bacillati</taxon>
        <taxon>Actinomycetota</taxon>
        <taxon>Actinomycetes</taxon>
        <taxon>Mycobacteriales</taxon>
        <taxon>Nocardiaceae</taxon>
        <taxon>Rhodococcus</taxon>
    </lineage>
</organism>
<name>A0A2S8JBW2_RHOOP</name>
<proteinExistence type="predicted"/>
<sequence>MPDNTTTSHLTSISELNEAFGNGSLTPLDALESTLARIAAKDDTHRAIYVIDADEARESARRSTERWRSGTALGPLDGIPVTIKENTAKIGLPQSYGTAAREPVIARENSPVVDRLQEAGALVVASTSMPDFSGLGSGVSSRHGTARNAWNSAWNTGGSSSGAAVAAALGYAPVNIGTDIGGSIRIPSAMNAAFGFKPSYGRVPINDTYLGRCAGPITRTVRDAAHTMAYLARPDARDHSSLPDESIHWTDLDIDIRTLRIGANLAPVDGKSADPEIVAAIRRAVAVFENAGAQVEMVDPYLSRDYLTTGFMPFFTAHLWAQMNDKNIVDDLTKANQEMVAAVSSIGSLSSLELMQAYDSIGPLVQETVDMLGRYDAVLSPTSGILAGPAESPMISEFAGSANFTSAFNAAGTPAASINCGFSKDGRPIGLQIAADRRRDLTVLQVAAWYEAHRGLEATPDWSALD</sequence>
<dbReference type="AlphaFoldDB" id="A0A2S8JBW2"/>
<dbReference type="InterPro" id="IPR036928">
    <property type="entry name" value="AS_sf"/>
</dbReference>
<dbReference type="InterPro" id="IPR023631">
    <property type="entry name" value="Amidase_dom"/>
</dbReference>
<accession>A0A2S8JBW2</accession>
<dbReference type="RefSeq" id="WP_105414770.1">
    <property type="nucleotide sequence ID" value="NZ_PUIO01000013.1"/>
</dbReference>
<dbReference type="PANTHER" id="PTHR11895:SF173">
    <property type="entry name" value="GLUTAMYL-TRNA AMIDOTRANSFERASE SUBUNIT A"/>
    <property type="match status" value="1"/>
</dbReference>
<comment type="caution">
    <text evidence="2">The sequence shown here is derived from an EMBL/GenBank/DDBJ whole genome shotgun (WGS) entry which is preliminary data.</text>
</comment>
<dbReference type="PANTHER" id="PTHR11895">
    <property type="entry name" value="TRANSAMIDASE"/>
    <property type="match status" value="1"/>
</dbReference>
<reference evidence="3" key="1">
    <citation type="submission" date="2018-02" db="EMBL/GenBank/DDBJ databases">
        <title>Draft genome sequencing of Rhodococcus opacus KU647198.</title>
        <authorList>
            <person name="Zheng B.-X."/>
        </authorList>
    </citation>
    <scope>NUCLEOTIDE SEQUENCE [LARGE SCALE GENOMIC DNA]</scope>
    <source>
        <strain evidence="3">04-OD7</strain>
    </source>
</reference>
<dbReference type="GO" id="GO:0003824">
    <property type="term" value="F:catalytic activity"/>
    <property type="evidence" value="ECO:0007669"/>
    <property type="project" value="InterPro"/>
</dbReference>
<dbReference type="NCBIfam" id="NF005450">
    <property type="entry name" value="PRK07042.1"/>
    <property type="match status" value="1"/>
</dbReference>
<dbReference type="EMBL" id="PUIO01000013">
    <property type="protein sequence ID" value="PQP24461.1"/>
    <property type="molecule type" value="Genomic_DNA"/>
</dbReference>
<dbReference type="Proteomes" id="UP000239290">
    <property type="component" value="Unassembled WGS sequence"/>
</dbReference>
<dbReference type="InterPro" id="IPR000120">
    <property type="entry name" value="Amidase"/>
</dbReference>
<feature type="domain" description="Amidase" evidence="1">
    <location>
        <begin position="30"/>
        <end position="444"/>
    </location>
</feature>